<dbReference type="EMBL" id="SNRW01000877">
    <property type="protein sequence ID" value="KAA6398808.1"/>
    <property type="molecule type" value="Genomic_DNA"/>
</dbReference>
<reference evidence="1 2" key="1">
    <citation type="submission" date="2019-03" db="EMBL/GenBank/DDBJ databases">
        <title>Single cell metagenomics reveals metabolic interactions within the superorganism composed of flagellate Streblomastix strix and complex community of Bacteroidetes bacteria on its surface.</title>
        <authorList>
            <person name="Treitli S.C."/>
            <person name="Kolisko M."/>
            <person name="Husnik F."/>
            <person name="Keeling P."/>
            <person name="Hampl V."/>
        </authorList>
    </citation>
    <scope>NUCLEOTIDE SEQUENCE [LARGE SCALE GENOMIC DNA]</scope>
    <source>
        <strain evidence="1">ST1C</strain>
    </source>
</reference>
<evidence type="ECO:0000313" key="2">
    <source>
        <dbReference type="Proteomes" id="UP000324800"/>
    </source>
</evidence>
<accession>A0A5J4WV03</accession>
<name>A0A5J4WV03_9EUKA</name>
<proteinExistence type="predicted"/>
<protein>
    <submittedName>
        <fullName evidence="1">Uncharacterized protein</fullName>
    </submittedName>
</protein>
<evidence type="ECO:0000313" key="1">
    <source>
        <dbReference type="EMBL" id="KAA6398808.1"/>
    </source>
</evidence>
<sequence length="222" mass="24393">MMRSYVLKLEMYCKLDLTDSDQILRQQFISSGIKQLKALVTIPNFEKGNLMKILQCLLPLPIDSNCVTLTELLVHQSDNEFAAIAAYSLAQIEVSHSFVLSLQIAIYWNGPQAVEYSIQNIIRSSPLNGYNASPAPIYIVRGQSAYGLFNPLKFTLALAIAGASIVTSGDALTLSYKAKLFLGIVICLLTQHDYTIEHVALPLAPSGARVYLCPSLLIRNIG</sequence>
<gene>
    <name evidence="1" type="ORF">EZS28_005663</name>
</gene>
<dbReference type="Proteomes" id="UP000324800">
    <property type="component" value="Unassembled WGS sequence"/>
</dbReference>
<organism evidence="1 2">
    <name type="scientific">Streblomastix strix</name>
    <dbReference type="NCBI Taxonomy" id="222440"/>
    <lineage>
        <taxon>Eukaryota</taxon>
        <taxon>Metamonada</taxon>
        <taxon>Preaxostyla</taxon>
        <taxon>Oxymonadida</taxon>
        <taxon>Streblomastigidae</taxon>
        <taxon>Streblomastix</taxon>
    </lineage>
</organism>
<comment type="caution">
    <text evidence="1">The sequence shown here is derived from an EMBL/GenBank/DDBJ whole genome shotgun (WGS) entry which is preliminary data.</text>
</comment>
<dbReference type="AlphaFoldDB" id="A0A5J4WV03"/>